<keyword evidence="3" id="KW-1185">Reference proteome</keyword>
<dbReference type="Pfam" id="PF03184">
    <property type="entry name" value="DDE_1"/>
    <property type="match status" value="1"/>
</dbReference>
<dbReference type="InterPro" id="IPR050863">
    <property type="entry name" value="CenT-Element_Derived"/>
</dbReference>
<feature type="domain" description="DDE-1" evidence="1">
    <location>
        <begin position="99"/>
        <end position="215"/>
    </location>
</feature>
<name>A0ABY7E2A6_MYAAR</name>
<dbReference type="PANTHER" id="PTHR19303:SF74">
    <property type="entry name" value="POGO TRANSPOSABLE ELEMENT WITH KRAB DOMAIN"/>
    <property type="match status" value="1"/>
</dbReference>
<feature type="non-terminal residue" evidence="2">
    <location>
        <position position="1"/>
    </location>
</feature>
<evidence type="ECO:0000313" key="3">
    <source>
        <dbReference type="Proteomes" id="UP001164746"/>
    </source>
</evidence>
<dbReference type="EMBL" id="CP111016">
    <property type="protein sequence ID" value="WAR04128.1"/>
    <property type="molecule type" value="Genomic_DNA"/>
</dbReference>
<evidence type="ECO:0000313" key="2">
    <source>
        <dbReference type="EMBL" id="WAR04128.1"/>
    </source>
</evidence>
<protein>
    <recommendedName>
        <fullName evidence="1">DDE-1 domain-containing protein</fullName>
    </recommendedName>
</protein>
<dbReference type="Proteomes" id="UP001164746">
    <property type="component" value="Chromosome 5"/>
</dbReference>
<organism evidence="2 3">
    <name type="scientific">Mya arenaria</name>
    <name type="common">Soft-shell clam</name>
    <dbReference type="NCBI Taxonomy" id="6604"/>
    <lineage>
        <taxon>Eukaryota</taxon>
        <taxon>Metazoa</taxon>
        <taxon>Spiralia</taxon>
        <taxon>Lophotrochozoa</taxon>
        <taxon>Mollusca</taxon>
        <taxon>Bivalvia</taxon>
        <taxon>Autobranchia</taxon>
        <taxon>Heteroconchia</taxon>
        <taxon>Euheterodonta</taxon>
        <taxon>Imparidentia</taxon>
        <taxon>Neoheterodontei</taxon>
        <taxon>Myida</taxon>
        <taxon>Myoidea</taxon>
        <taxon>Myidae</taxon>
        <taxon>Mya</taxon>
    </lineage>
</organism>
<evidence type="ECO:0000259" key="1">
    <source>
        <dbReference type="Pfam" id="PF03184"/>
    </source>
</evidence>
<dbReference type="InterPro" id="IPR004875">
    <property type="entry name" value="DDE_SF_endonuclease_dom"/>
</dbReference>
<proteinExistence type="predicted"/>
<gene>
    <name evidence="2" type="ORF">MAR_019497</name>
</gene>
<accession>A0ABY7E2A6</accession>
<dbReference type="PANTHER" id="PTHR19303">
    <property type="entry name" value="TRANSPOSON"/>
    <property type="match status" value="1"/>
</dbReference>
<sequence>MKDGPSDKYFRQMFARHPDITEKRAETLDKARKSMSTQQTIDDFFDLYGQLLDDYDLRDKSEQIFNCDEAGWTGRETSRQKVIGPNAAHTYRQQTMVNQHITAHLCMSASGRMLPPFIIFPGSHPHRHYQDGIPDSWLFGVNVSLTQTSSINANCGSVRPVLLIMDNHDAHVNLHTIKAAIENDVVLLGLPAHTTHILQPLDVKVIGPLKARFSKLATNIGHTASTVTLGKAKFSIVLHHAIDQASLASIREAFRLSGLCAINRMGRIYTLHFPTGTSAETCPACGAFRVNPLVAQGLIPESLGHILIPPRMPPMQAKRRKSKAVKSARILTVEEMLNEL</sequence>
<reference evidence="2" key="1">
    <citation type="submission" date="2022-11" db="EMBL/GenBank/DDBJ databases">
        <title>Centuries of genome instability and evolution in soft-shell clam transmissible cancer (bioRxiv).</title>
        <authorList>
            <person name="Hart S.F.M."/>
            <person name="Yonemitsu M.A."/>
            <person name="Giersch R.M."/>
            <person name="Beal B.F."/>
            <person name="Arriagada G."/>
            <person name="Davis B.W."/>
            <person name="Ostrander E.A."/>
            <person name="Goff S.P."/>
            <person name="Metzger M.J."/>
        </authorList>
    </citation>
    <scope>NUCLEOTIDE SEQUENCE</scope>
    <source>
        <strain evidence="2">MELC-2E11</strain>
        <tissue evidence="2">Siphon/mantle</tissue>
    </source>
</reference>